<dbReference type="Pfam" id="PF03644">
    <property type="entry name" value="Glyco_hydro_85"/>
    <property type="match status" value="1"/>
</dbReference>
<dbReference type="CDD" id="cd06547">
    <property type="entry name" value="GH85_ENGase"/>
    <property type="match status" value="1"/>
</dbReference>
<reference evidence="2" key="1">
    <citation type="submission" date="2021-03" db="EMBL/GenBank/DDBJ databases">
        <authorList>
            <person name="Peng Z."/>
        </authorList>
    </citation>
    <scope>NUCLEOTIDE SEQUENCE</scope>
</reference>
<dbReference type="SUPFAM" id="SSF51445">
    <property type="entry name" value="(Trans)glycosidases"/>
    <property type="match status" value="1"/>
</dbReference>
<dbReference type="GO" id="GO:0033925">
    <property type="term" value="F:mannosyl-glycoprotein endo-beta-N-acetylglucosaminidase activity"/>
    <property type="evidence" value="ECO:0007669"/>
    <property type="project" value="UniProtKB-EC"/>
</dbReference>
<dbReference type="EMBL" id="MW699031">
    <property type="protein sequence ID" value="UDL18268.1"/>
    <property type="molecule type" value="mRNA"/>
</dbReference>
<name>A0A8K1P8C7_BEMTA</name>
<dbReference type="GO" id="GO:0005829">
    <property type="term" value="C:cytosol"/>
    <property type="evidence" value="ECO:0007669"/>
    <property type="project" value="UniProtKB-SubCell"/>
</dbReference>
<feature type="domain" description="Cytosolic endo-beta-N-acetylglucosaminidase TIM barrel" evidence="1">
    <location>
        <begin position="81"/>
        <end position="355"/>
    </location>
</feature>
<dbReference type="Gene3D" id="3.20.20.80">
    <property type="entry name" value="Glycosidases"/>
    <property type="match status" value="1"/>
</dbReference>
<accession>A0A8K1P8C7</accession>
<dbReference type="PANTHER" id="PTHR13246">
    <property type="entry name" value="ENDO BETA N-ACETYLGLUCOSAMINIDASE"/>
    <property type="match status" value="1"/>
</dbReference>
<dbReference type="InterPro" id="IPR032979">
    <property type="entry name" value="ENGase"/>
</dbReference>
<dbReference type="InterPro" id="IPR005201">
    <property type="entry name" value="TIM_ENGase"/>
</dbReference>
<organism evidence="2">
    <name type="scientific">Bemisia tabaci</name>
    <name type="common">Sweetpotato whitefly</name>
    <name type="synonym">Aleurodes tabaci</name>
    <dbReference type="NCBI Taxonomy" id="7038"/>
    <lineage>
        <taxon>Eukaryota</taxon>
        <taxon>Metazoa</taxon>
        <taxon>Ecdysozoa</taxon>
        <taxon>Arthropoda</taxon>
        <taxon>Hexapoda</taxon>
        <taxon>Insecta</taxon>
        <taxon>Pterygota</taxon>
        <taxon>Neoptera</taxon>
        <taxon>Paraneoptera</taxon>
        <taxon>Hemiptera</taxon>
        <taxon>Sternorrhyncha</taxon>
        <taxon>Aleyrodoidea</taxon>
        <taxon>Aleyrodidae</taxon>
        <taxon>Aleyrodinae</taxon>
        <taxon>Bemisia</taxon>
    </lineage>
</organism>
<protein>
    <submittedName>
        <fullName evidence="2">Endo beta-N-acetylglucosaminidase</fullName>
    </submittedName>
</protein>
<proteinExistence type="evidence at transcript level"/>
<evidence type="ECO:0000313" key="2">
    <source>
        <dbReference type="EMBL" id="UDL18268.1"/>
    </source>
</evidence>
<dbReference type="AlphaFoldDB" id="A0A8K1P8C7"/>
<sequence length="559" mass="63512">MSCNKIVDLMCGPIKNLEDLFCWQVPELSWAENVINLKSKTFFSYAGKDWSCKDVPPTNVSKYYSESVPKTLLCHDMKGGYLNDRFVNGAASCDDYKFIHWSGIDIFVYFSHEFITVPPLAWINAGHRHGVPVLGTLITEGEQGEDLWETVLASEEKVQSLISKMNAVCNHYRFDGYLLNIENKINPAKVTSLVTFVSRLKNSLGTDKLVIWYDSVTHPEGKLDWQNELNFLNRAFFEACDGIYLNYGWNEDKLRASISRAGARVTDVFVGVDVFGRGCYGGGEFNSVVAVAKARELNLSIAIFAPAWTHECQNESLDYVQREMKFWEMLWPYLYLHGPASLPFSTSFCQGVGRKTFLEGEALTDSPWYNLAKQEYQLTKPSCIEDVGCNPDIKRCFHYTNQCAYKGGCCLLFAKHTGVNTYRLFMCGFVNDGTVSLKMIFAVKPMDATKKIDYNLVLTVSDSLGPTSELKNNSRRSSRSKNLVLRNSEFLANEEDYSAIIVNSESLKVINNWNINQYRFNYRGILTDISMVVPENCEPFMIGLLQIEKNQFIIADNYF</sequence>
<dbReference type="InterPro" id="IPR017853">
    <property type="entry name" value="GH"/>
</dbReference>
<dbReference type="PANTHER" id="PTHR13246:SF1">
    <property type="entry name" value="CYTOSOLIC ENDO-BETA-N-ACETYLGLUCOSAMINIDASE"/>
    <property type="match status" value="1"/>
</dbReference>
<evidence type="ECO:0000259" key="1">
    <source>
        <dbReference type="Pfam" id="PF03644"/>
    </source>
</evidence>
<dbReference type="Gene3D" id="2.60.120.260">
    <property type="entry name" value="Galactose-binding domain-like"/>
    <property type="match status" value="1"/>
</dbReference>